<feature type="compositionally biased region" description="Basic and acidic residues" evidence="2">
    <location>
        <begin position="588"/>
        <end position="604"/>
    </location>
</feature>
<proteinExistence type="predicted"/>
<feature type="compositionally biased region" description="Polar residues" evidence="2">
    <location>
        <begin position="140"/>
        <end position="149"/>
    </location>
</feature>
<evidence type="ECO:0000313" key="5">
    <source>
        <dbReference type="Proteomes" id="UP000272025"/>
    </source>
</evidence>
<dbReference type="PANTHER" id="PTHR45615:SF66">
    <property type="entry name" value="CARD DOMAIN-CONTAINING PROTEIN"/>
    <property type="match status" value="1"/>
</dbReference>
<dbReference type="PROSITE" id="PS50913">
    <property type="entry name" value="GRIP"/>
    <property type="match status" value="1"/>
</dbReference>
<evidence type="ECO:0000256" key="1">
    <source>
        <dbReference type="SAM" id="Coils"/>
    </source>
</evidence>
<dbReference type="AlphaFoldDB" id="A0A3N2Q4L4"/>
<feature type="compositionally biased region" description="Low complexity" evidence="2">
    <location>
        <begin position="1069"/>
        <end position="1087"/>
    </location>
</feature>
<dbReference type="Pfam" id="PF01465">
    <property type="entry name" value="GRIP"/>
    <property type="match status" value="1"/>
</dbReference>
<evidence type="ECO:0000259" key="3">
    <source>
        <dbReference type="PROSITE" id="PS50913"/>
    </source>
</evidence>
<feature type="compositionally biased region" description="Basic and acidic residues" evidence="2">
    <location>
        <begin position="118"/>
        <end position="139"/>
    </location>
</feature>
<dbReference type="OrthoDB" id="1926336at2759"/>
<feature type="compositionally biased region" description="Low complexity" evidence="2">
    <location>
        <begin position="546"/>
        <end position="556"/>
    </location>
</feature>
<dbReference type="PANTHER" id="PTHR45615">
    <property type="entry name" value="MYOSIN HEAVY CHAIN, NON-MUSCLE"/>
    <property type="match status" value="1"/>
</dbReference>
<organism evidence="4 5">
    <name type="scientific">Sodiomyces alkalinus (strain CBS 110278 / VKM F-3762 / F11)</name>
    <name type="common">Alkaliphilic filamentous fungus</name>
    <dbReference type="NCBI Taxonomy" id="1314773"/>
    <lineage>
        <taxon>Eukaryota</taxon>
        <taxon>Fungi</taxon>
        <taxon>Dikarya</taxon>
        <taxon>Ascomycota</taxon>
        <taxon>Pezizomycotina</taxon>
        <taxon>Sordariomycetes</taxon>
        <taxon>Hypocreomycetidae</taxon>
        <taxon>Glomerellales</taxon>
        <taxon>Plectosphaerellaceae</taxon>
        <taxon>Sodiomyces</taxon>
    </lineage>
</organism>
<protein>
    <recommendedName>
        <fullName evidence="3">GRIP domain-containing protein</fullName>
    </recommendedName>
</protein>
<dbReference type="RefSeq" id="XP_028469404.1">
    <property type="nucleotide sequence ID" value="XM_028608692.1"/>
</dbReference>
<dbReference type="Proteomes" id="UP000272025">
    <property type="component" value="Unassembled WGS sequence"/>
</dbReference>
<gene>
    <name evidence="4" type="ORF">SODALDRAFT_292432</name>
</gene>
<feature type="compositionally biased region" description="Low complexity" evidence="2">
    <location>
        <begin position="289"/>
        <end position="300"/>
    </location>
</feature>
<keyword evidence="5" id="KW-1185">Reference proteome</keyword>
<feature type="domain" description="GRIP" evidence="3">
    <location>
        <begin position="1087"/>
        <end position="1137"/>
    </location>
</feature>
<accession>A0A3N2Q4L4</accession>
<dbReference type="EMBL" id="ML119052">
    <property type="protein sequence ID" value="ROT41598.1"/>
    <property type="molecule type" value="Genomic_DNA"/>
</dbReference>
<feature type="compositionally biased region" description="Basic and acidic residues" evidence="2">
    <location>
        <begin position="268"/>
        <end position="280"/>
    </location>
</feature>
<feature type="region of interest" description="Disordered" evidence="2">
    <location>
        <begin position="256"/>
        <end position="330"/>
    </location>
</feature>
<dbReference type="GeneID" id="39577170"/>
<dbReference type="InterPro" id="IPR000237">
    <property type="entry name" value="GRIP_dom"/>
</dbReference>
<name>A0A3N2Q4L4_SODAK</name>
<feature type="region of interest" description="Disordered" evidence="2">
    <location>
        <begin position="588"/>
        <end position="607"/>
    </location>
</feature>
<feature type="region of interest" description="Disordered" evidence="2">
    <location>
        <begin position="1"/>
        <end position="153"/>
    </location>
</feature>
<reference evidence="4 5" key="1">
    <citation type="journal article" date="2018" name="Mol. Ecol.">
        <title>The obligate alkalophilic soda-lake fungus Sodiomyces alkalinus has shifted to a protein diet.</title>
        <authorList>
            <person name="Grum-Grzhimaylo A.A."/>
            <person name="Falkoski D.L."/>
            <person name="van den Heuvel J."/>
            <person name="Valero-Jimenez C.A."/>
            <person name="Min B."/>
            <person name="Choi I.G."/>
            <person name="Lipzen A."/>
            <person name="Daum C.G."/>
            <person name="Aanen D.K."/>
            <person name="Tsang A."/>
            <person name="Henrissat B."/>
            <person name="Bilanenko E.N."/>
            <person name="de Vries R.P."/>
            <person name="van Kan J.A.L."/>
            <person name="Grigoriev I.V."/>
            <person name="Debets A.J.M."/>
        </authorList>
    </citation>
    <scope>NUCLEOTIDE SEQUENCE [LARGE SCALE GENOMIC DNA]</scope>
    <source>
        <strain evidence="4 5">F11</strain>
    </source>
</reference>
<sequence length="1144" mass="127514">MFQRIKASIDRTIAEEQARQKPESPTLQRTSSSAGTSRTTSSSQTKRTRAQQPGSQDVATDAAPNPDPAVFEAAFVLDDSDEPSRAGTPKSVAMAEGKADGDSGSKASGDLEPAQQSGKDDQEKGISEKSTELQTKKTENSATSNSNNLPPEIRARLRKLEKLEATYPEILRSYRIAHSRATSIEPFERALKEHTSVGSIREPEALVEFLNSLKMKEQLVMEEYKNVSMERDEFKKKYEQAEKDLSALKDEVAALKVSQPNADAAADIDDKQEKTSKDSDETASGHVRSPSSSKSPVQSVLGIFSPKQKPQGGEGPAEPDASEDFFSFDNEIPQLQADVAAKAGQIENLNAEVESLKQELAVARESSAELVESLEKATRETSELRDTAALGSSLQPQLDAKDVEITALNERLEKAQAQLTETESSLKSALDNLSSLVKEWETKASGSAARADKEHAQAEKLIRAKFESDKRIDSLTQSIGELKKLKSEDEAKIAELLKEREAAATASTSSAPQPAAAEPAATTTTSTTSKKKQKKKKKGGAGGGPSAPDTASTASAQPGEPVAEDSQQTSSSEALEAEIAKLTEAVAEKDAQIERLSKRRKTEEDLTEEIETLRYEITDIGHDHVEAKDKIKTLEGEKAELKARIEELEKDIGTAATGAEAQATKLQSELDNLKEEYEEVKSKAASLQTDLAATQQLAQTRYKDLTDLREVLQKAQPEMKALRQDSAALESTKEELAAKNADLRSLEKRERDLMAELNKAQRLATDRETELKSVREKLAAETNTRLRLEDAQRVSGRDLRRSEAEKKEISLAKEEMARELQAVRDELNRLRPRVKELETKVEELRAEKRALQEETELRKQQYANAQGLLGSMRDQTAELTMQLKEARSQSESLEEELADIHKHLSERTREAERMRGLLAEVDQRADDKVREMRARMEAAIEERDRIEEESNTLARRKTRELEEQKQKLRDFEREVKSLAREKEELETQEREWRRRREVLEAIEEKAEAEVAEMRAATSDLRAALDASEEQVRDAEKQKTDLRKLLEESKQRYDKVSKDLKAVQAKLGASLSSERSSMDSSRSGLNGSTAPSSDTMYLKAILLQFLEQKDNKLREQLVPVLGRILRFDKNDEKKWREAVHKISVR</sequence>
<feature type="compositionally biased region" description="Basic residues" evidence="2">
    <location>
        <begin position="529"/>
        <end position="539"/>
    </location>
</feature>
<dbReference type="SUPFAM" id="SSF90257">
    <property type="entry name" value="Myosin rod fragments"/>
    <property type="match status" value="1"/>
</dbReference>
<evidence type="ECO:0000256" key="2">
    <source>
        <dbReference type="SAM" id="MobiDB-lite"/>
    </source>
</evidence>
<feature type="compositionally biased region" description="Basic and acidic residues" evidence="2">
    <location>
        <begin position="7"/>
        <end position="22"/>
    </location>
</feature>
<dbReference type="SMART" id="SM00755">
    <property type="entry name" value="Grip"/>
    <property type="match status" value="1"/>
</dbReference>
<feature type="region of interest" description="Disordered" evidence="2">
    <location>
        <begin position="501"/>
        <end position="579"/>
    </location>
</feature>
<feature type="region of interest" description="Disordered" evidence="2">
    <location>
        <begin position="1066"/>
        <end position="1090"/>
    </location>
</feature>
<evidence type="ECO:0000313" key="4">
    <source>
        <dbReference type="EMBL" id="ROT41598.1"/>
    </source>
</evidence>
<feature type="coiled-coil region" evidence="1">
    <location>
        <begin position="332"/>
        <end position="432"/>
    </location>
</feature>
<feature type="compositionally biased region" description="Low complexity" evidence="2">
    <location>
        <begin position="28"/>
        <end position="45"/>
    </location>
</feature>
<feature type="compositionally biased region" description="Low complexity" evidence="2">
    <location>
        <begin position="503"/>
        <end position="528"/>
    </location>
</feature>
<keyword evidence="1" id="KW-0175">Coiled coil</keyword>
<dbReference type="STRING" id="1314773.A0A3N2Q4L4"/>